<dbReference type="AlphaFoldDB" id="A0A6L2PS50"/>
<dbReference type="InterPro" id="IPR036236">
    <property type="entry name" value="Znf_C2H2_sf"/>
</dbReference>
<dbReference type="SMART" id="SM00355">
    <property type="entry name" value="ZnF_C2H2"/>
    <property type="match status" value="2"/>
</dbReference>
<keyword evidence="1" id="KW-0863">Zinc-finger</keyword>
<keyword evidence="1" id="KW-0479">Metal-binding</keyword>
<evidence type="ECO:0000313" key="4">
    <source>
        <dbReference type="Proteomes" id="UP000502823"/>
    </source>
</evidence>
<name>A0A6L2PS50_COPFO</name>
<evidence type="ECO:0000259" key="2">
    <source>
        <dbReference type="PROSITE" id="PS50157"/>
    </source>
</evidence>
<accession>A0A6L2PS50</accession>
<dbReference type="PROSITE" id="PS50157">
    <property type="entry name" value="ZINC_FINGER_C2H2_2"/>
    <property type="match status" value="1"/>
</dbReference>
<sequence>MSFLTPDVGKSPGRCAVGADIQRQFFKANIPVQCVTDPGILKPKLYPCKVCGRAYKWKKTLLRHVRLECGKEPQFQCPYCPQKSKLKFNLQQHVLCKHASQHSKANFFWQSFQQ</sequence>
<dbReference type="OrthoDB" id="8186305at2759"/>
<feature type="domain" description="C2H2-type" evidence="2">
    <location>
        <begin position="46"/>
        <end position="73"/>
    </location>
</feature>
<dbReference type="EMBL" id="BLKM01000519">
    <property type="protein sequence ID" value="GFG35034.1"/>
    <property type="molecule type" value="Genomic_DNA"/>
</dbReference>
<dbReference type="SUPFAM" id="SSF57667">
    <property type="entry name" value="beta-beta-alpha zinc fingers"/>
    <property type="match status" value="1"/>
</dbReference>
<comment type="caution">
    <text evidence="3">The sequence shown here is derived from an EMBL/GenBank/DDBJ whole genome shotgun (WGS) entry which is preliminary data.</text>
</comment>
<reference evidence="4" key="1">
    <citation type="submission" date="2020-01" db="EMBL/GenBank/DDBJ databases">
        <title>Draft genome sequence of the Termite Coptotermes fromosanus.</title>
        <authorList>
            <person name="Itakura S."/>
            <person name="Yosikawa Y."/>
            <person name="Umezawa K."/>
        </authorList>
    </citation>
    <scope>NUCLEOTIDE SEQUENCE [LARGE SCALE GENOMIC DNA]</scope>
</reference>
<organism evidence="3 4">
    <name type="scientific">Coptotermes formosanus</name>
    <name type="common">Formosan subterranean termite</name>
    <dbReference type="NCBI Taxonomy" id="36987"/>
    <lineage>
        <taxon>Eukaryota</taxon>
        <taxon>Metazoa</taxon>
        <taxon>Ecdysozoa</taxon>
        <taxon>Arthropoda</taxon>
        <taxon>Hexapoda</taxon>
        <taxon>Insecta</taxon>
        <taxon>Pterygota</taxon>
        <taxon>Neoptera</taxon>
        <taxon>Polyneoptera</taxon>
        <taxon>Dictyoptera</taxon>
        <taxon>Blattodea</taxon>
        <taxon>Blattoidea</taxon>
        <taxon>Termitoidae</taxon>
        <taxon>Rhinotermitidae</taxon>
        <taxon>Coptotermes</taxon>
    </lineage>
</organism>
<dbReference type="GO" id="GO:0008270">
    <property type="term" value="F:zinc ion binding"/>
    <property type="evidence" value="ECO:0007669"/>
    <property type="project" value="UniProtKB-KW"/>
</dbReference>
<evidence type="ECO:0000256" key="1">
    <source>
        <dbReference type="PROSITE-ProRule" id="PRU00042"/>
    </source>
</evidence>
<protein>
    <recommendedName>
        <fullName evidence="2">C2H2-type domain-containing protein</fullName>
    </recommendedName>
</protein>
<proteinExistence type="predicted"/>
<dbReference type="InterPro" id="IPR013087">
    <property type="entry name" value="Znf_C2H2_type"/>
</dbReference>
<dbReference type="Gene3D" id="3.30.160.60">
    <property type="entry name" value="Classic Zinc Finger"/>
    <property type="match status" value="1"/>
</dbReference>
<keyword evidence="4" id="KW-1185">Reference proteome</keyword>
<keyword evidence="1" id="KW-0862">Zinc</keyword>
<dbReference type="InParanoid" id="A0A6L2PS50"/>
<evidence type="ECO:0000313" key="3">
    <source>
        <dbReference type="EMBL" id="GFG35034.1"/>
    </source>
</evidence>
<dbReference type="Proteomes" id="UP000502823">
    <property type="component" value="Unassembled WGS sequence"/>
</dbReference>
<gene>
    <name evidence="3" type="ORF">Cfor_07637</name>
</gene>